<dbReference type="PANTHER" id="PTHR30399">
    <property type="entry name" value="UNCHARACTERIZED PROTEIN YGJP"/>
    <property type="match status" value="1"/>
</dbReference>
<protein>
    <recommendedName>
        <fullName evidence="1">YgjP-like metallopeptidase domain-containing protein</fullName>
    </recommendedName>
</protein>
<accession>A0A1Y4IJZ5</accession>
<dbReference type="AlphaFoldDB" id="A0A1Y4IJZ5"/>
<dbReference type="InterPro" id="IPR053136">
    <property type="entry name" value="UTP_pyrophosphatase-like"/>
</dbReference>
<evidence type="ECO:0000259" key="1">
    <source>
        <dbReference type="Pfam" id="PF01863"/>
    </source>
</evidence>
<dbReference type="EMBL" id="NFJX01000008">
    <property type="protein sequence ID" value="OUP18899.1"/>
    <property type="molecule type" value="Genomic_DNA"/>
</dbReference>
<feature type="domain" description="YgjP-like metallopeptidase" evidence="1">
    <location>
        <begin position="342"/>
        <end position="424"/>
    </location>
</feature>
<evidence type="ECO:0000313" key="3">
    <source>
        <dbReference type="Proteomes" id="UP000195950"/>
    </source>
</evidence>
<proteinExistence type="predicted"/>
<dbReference type="Pfam" id="PF14903">
    <property type="entry name" value="WG_beta_rep"/>
    <property type="match status" value="2"/>
</dbReference>
<dbReference type="CDD" id="cd07344">
    <property type="entry name" value="M48_yhfN_like"/>
    <property type="match status" value="1"/>
</dbReference>
<dbReference type="Pfam" id="PF01863">
    <property type="entry name" value="YgjP-like"/>
    <property type="match status" value="1"/>
</dbReference>
<gene>
    <name evidence="2" type="ORF">B5F32_10795</name>
</gene>
<comment type="caution">
    <text evidence="2">The sequence shown here is derived from an EMBL/GenBank/DDBJ whole genome shotgun (WGS) entry which is preliminary data.</text>
</comment>
<dbReference type="InterPro" id="IPR002725">
    <property type="entry name" value="YgjP-like_metallopeptidase"/>
</dbReference>
<dbReference type="PANTHER" id="PTHR30399:SF1">
    <property type="entry name" value="UTP PYROPHOSPHATASE"/>
    <property type="match status" value="1"/>
</dbReference>
<organism evidence="2 3">
    <name type="scientific">Parabacteroides distasonis</name>
    <dbReference type="NCBI Taxonomy" id="823"/>
    <lineage>
        <taxon>Bacteria</taxon>
        <taxon>Pseudomonadati</taxon>
        <taxon>Bacteroidota</taxon>
        <taxon>Bacteroidia</taxon>
        <taxon>Bacteroidales</taxon>
        <taxon>Tannerellaceae</taxon>
        <taxon>Parabacteroides</taxon>
    </lineage>
</organism>
<name>A0A1Y4IJZ5_PARDI</name>
<evidence type="ECO:0000313" key="2">
    <source>
        <dbReference type="EMBL" id="OUP18899.1"/>
    </source>
</evidence>
<sequence>MKKIISNKEKNLISKLKSQYDIVGTLHHDMVKVIKGGKYGFVNQKGELVIPLIYDWATAFARIKLYGKWYIASWVRCGNYQMLINLDNKPIIQLMDAHTRYYVINDKLWIQNEHGYNLTSRRGKFLLQTDYEHIINDRWRQPKNIYLVKKQGHFGAIYIYYNNKERPVLPFEYDMCNFWWMPGTGIFIQGLLNGKNGLFNLKGQNVIPCAYDKFTYATPFRKGFVLAHDAKGVSLYDGIKPLKICTDPYAVIAEYSFYDGKQCYYTAYTSEEECLLDKEGRILMKVNKRKEISCFHYLMSQVQDEFRFKSLKELLCYCRKMKDWRVSHADKEEVIIYAYYFMEEMLQQYAIRHELRYVRFGFLNRMKENDKCWGQCVCADRRIELNLSLLWRSEKFIREVMLHELVHLKYVNHHKAFYDLLGQLSGISAKQLRKAKSRASFDAYLVAMNWFAIVKRKKKELFIRAVQKGICMNPTLEKTELLLEPITNGNSNVNRIAAAQTRKPDIGGKNIGGRRL</sequence>
<reference evidence="3" key="1">
    <citation type="submission" date="2017-04" db="EMBL/GenBank/DDBJ databases">
        <title>Function of individual gut microbiota members based on whole genome sequencing of pure cultures obtained from chicken caecum.</title>
        <authorList>
            <person name="Medvecky M."/>
            <person name="Cejkova D."/>
            <person name="Polansky O."/>
            <person name="Karasova D."/>
            <person name="Kubasova T."/>
            <person name="Cizek A."/>
            <person name="Rychlik I."/>
        </authorList>
    </citation>
    <scope>NUCLEOTIDE SEQUENCE [LARGE SCALE GENOMIC DNA]</scope>
    <source>
        <strain evidence="3">An199</strain>
    </source>
</reference>
<dbReference type="Proteomes" id="UP000195950">
    <property type="component" value="Unassembled WGS sequence"/>
</dbReference>
<dbReference type="RefSeq" id="WP_087344496.1">
    <property type="nucleotide sequence ID" value="NZ_NFJX01000008.1"/>
</dbReference>
<dbReference type="InterPro" id="IPR032774">
    <property type="entry name" value="WG_beta_rep"/>
</dbReference>
<dbReference type="Gene3D" id="3.30.2010.10">
    <property type="entry name" value="Metalloproteases ('zincins'), catalytic domain"/>
    <property type="match status" value="1"/>
</dbReference>